<dbReference type="Proteomes" id="UP000596938">
    <property type="component" value="Unassembled WGS sequence"/>
</dbReference>
<evidence type="ECO:0000313" key="1">
    <source>
        <dbReference type="EMBL" id="GGH06074.1"/>
    </source>
</evidence>
<accession>A0ABQ1XY89</accession>
<dbReference type="EMBL" id="BMKU01000012">
    <property type="protein sequence ID" value="GGH06074.1"/>
    <property type="molecule type" value="Genomic_DNA"/>
</dbReference>
<organism evidence="1 2">
    <name type="scientific">Pseudarthrobacter polychromogenes</name>
    <dbReference type="NCBI Taxonomy" id="1676"/>
    <lineage>
        <taxon>Bacteria</taxon>
        <taxon>Bacillati</taxon>
        <taxon>Actinomycetota</taxon>
        <taxon>Actinomycetes</taxon>
        <taxon>Micrococcales</taxon>
        <taxon>Micrococcaceae</taxon>
        <taxon>Pseudarthrobacter</taxon>
    </lineage>
</organism>
<reference evidence="2" key="1">
    <citation type="journal article" date="2019" name="Int. J. Syst. Evol. Microbiol.">
        <title>The Global Catalogue of Microorganisms (GCM) 10K type strain sequencing project: providing services to taxonomists for standard genome sequencing and annotation.</title>
        <authorList>
            <consortium name="The Broad Institute Genomics Platform"/>
            <consortium name="The Broad Institute Genome Sequencing Center for Infectious Disease"/>
            <person name="Wu L."/>
            <person name="Ma J."/>
        </authorList>
    </citation>
    <scope>NUCLEOTIDE SEQUENCE [LARGE SCALE GENOMIC DNA]</scope>
    <source>
        <strain evidence="2">CGMCC 1.1927</strain>
    </source>
</reference>
<evidence type="ECO:0000313" key="2">
    <source>
        <dbReference type="Proteomes" id="UP000596938"/>
    </source>
</evidence>
<keyword evidence="2" id="KW-1185">Reference proteome</keyword>
<name>A0ABQ1XY89_9MICC</name>
<gene>
    <name evidence="1" type="ORF">GCM10011577_33020</name>
</gene>
<protein>
    <submittedName>
        <fullName evidence="1">Uncharacterized protein</fullName>
    </submittedName>
</protein>
<proteinExistence type="predicted"/>
<sequence length="52" mass="6019">MIQALLCKFGIHHHWHIEHTEDGGLYKRCLRCGKGESGRGATNGWALKKWWT</sequence>
<comment type="caution">
    <text evidence="1">The sequence shown here is derived from an EMBL/GenBank/DDBJ whole genome shotgun (WGS) entry which is preliminary data.</text>
</comment>